<evidence type="ECO:0000313" key="3">
    <source>
        <dbReference type="Proteomes" id="UP001293254"/>
    </source>
</evidence>
<feature type="region of interest" description="Disordered" evidence="1">
    <location>
        <begin position="167"/>
        <end position="186"/>
    </location>
</feature>
<dbReference type="AlphaFoldDB" id="A0AAE1Y599"/>
<evidence type="ECO:0000313" key="2">
    <source>
        <dbReference type="EMBL" id="KAK4423697.1"/>
    </source>
</evidence>
<dbReference type="Proteomes" id="UP001293254">
    <property type="component" value="Unassembled WGS sequence"/>
</dbReference>
<gene>
    <name evidence="2" type="ORF">Salat_1952600</name>
</gene>
<evidence type="ECO:0000256" key="1">
    <source>
        <dbReference type="SAM" id="MobiDB-lite"/>
    </source>
</evidence>
<reference evidence="2" key="1">
    <citation type="submission" date="2020-06" db="EMBL/GenBank/DDBJ databases">
        <authorList>
            <person name="Li T."/>
            <person name="Hu X."/>
            <person name="Zhang T."/>
            <person name="Song X."/>
            <person name="Zhang H."/>
            <person name="Dai N."/>
            <person name="Sheng W."/>
            <person name="Hou X."/>
            <person name="Wei L."/>
        </authorList>
    </citation>
    <scope>NUCLEOTIDE SEQUENCE</scope>
    <source>
        <strain evidence="2">3651</strain>
        <tissue evidence="2">Leaf</tissue>
    </source>
</reference>
<proteinExistence type="predicted"/>
<protein>
    <submittedName>
        <fullName evidence="2">Uncharacterized protein</fullName>
    </submittedName>
</protein>
<dbReference type="EMBL" id="JACGWO010000007">
    <property type="protein sequence ID" value="KAK4423697.1"/>
    <property type="molecule type" value="Genomic_DNA"/>
</dbReference>
<keyword evidence="3" id="KW-1185">Reference proteome</keyword>
<sequence length="224" mass="25200">MDTYRLVRKGVPHCRYQARRAPISHIFWRAFTTYQGGSHSPSLVIGVDVGELREEEESKTPALPHLSLPLDRRKHISACLRPRAPPSCSPRANLTNHATHCLIGRRTRGHTLLEVAATFTFSLRFWRRSDDLPAATTASLLVSSRRSLLSMWFPFLSDHRRNRRFGSTVVSPASERPSLRDHHPSTPCTLPSRLMPTLAVFVQFPANGVFSSKTKDVPQLLTDG</sequence>
<name>A0AAE1Y599_9LAMI</name>
<accession>A0AAE1Y599</accession>
<comment type="caution">
    <text evidence="2">The sequence shown here is derived from an EMBL/GenBank/DDBJ whole genome shotgun (WGS) entry which is preliminary data.</text>
</comment>
<reference evidence="2" key="2">
    <citation type="journal article" date="2024" name="Plant">
        <title>Genomic evolution and insights into agronomic trait innovations of Sesamum species.</title>
        <authorList>
            <person name="Miao H."/>
            <person name="Wang L."/>
            <person name="Qu L."/>
            <person name="Liu H."/>
            <person name="Sun Y."/>
            <person name="Le M."/>
            <person name="Wang Q."/>
            <person name="Wei S."/>
            <person name="Zheng Y."/>
            <person name="Lin W."/>
            <person name="Duan Y."/>
            <person name="Cao H."/>
            <person name="Xiong S."/>
            <person name="Wang X."/>
            <person name="Wei L."/>
            <person name="Li C."/>
            <person name="Ma Q."/>
            <person name="Ju M."/>
            <person name="Zhao R."/>
            <person name="Li G."/>
            <person name="Mu C."/>
            <person name="Tian Q."/>
            <person name="Mei H."/>
            <person name="Zhang T."/>
            <person name="Gao T."/>
            <person name="Zhang H."/>
        </authorList>
    </citation>
    <scope>NUCLEOTIDE SEQUENCE</scope>
    <source>
        <strain evidence="2">3651</strain>
    </source>
</reference>
<organism evidence="2 3">
    <name type="scientific">Sesamum alatum</name>
    <dbReference type="NCBI Taxonomy" id="300844"/>
    <lineage>
        <taxon>Eukaryota</taxon>
        <taxon>Viridiplantae</taxon>
        <taxon>Streptophyta</taxon>
        <taxon>Embryophyta</taxon>
        <taxon>Tracheophyta</taxon>
        <taxon>Spermatophyta</taxon>
        <taxon>Magnoliopsida</taxon>
        <taxon>eudicotyledons</taxon>
        <taxon>Gunneridae</taxon>
        <taxon>Pentapetalae</taxon>
        <taxon>asterids</taxon>
        <taxon>lamiids</taxon>
        <taxon>Lamiales</taxon>
        <taxon>Pedaliaceae</taxon>
        <taxon>Sesamum</taxon>
    </lineage>
</organism>